<organism evidence="1 2">
    <name type="scientific">Cirrhinus molitorella</name>
    <name type="common">mud carp</name>
    <dbReference type="NCBI Taxonomy" id="172907"/>
    <lineage>
        <taxon>Eukaryota</taxon>
        <taxon>Metazoa</taxon>
        <taxon>Chordata</taxon>
        <taxon>Craniata</taxon>
        <taxon>Vertebrata</taxon>
        <taxon>Euteleostomi</taxon>
        <taxon>Actinopterygii</taxon>
        <taxon>Neopterygii</taxon>
        <taxon>Teleostei</taxon>
        <taxon>Ostariophysi</taxon>
        <taxon>Cypriniformes</taxon>
        <taxon>Cyprinidae</taxon>
        <taxon>Labeoninae</taxon>
        <taxon>Labeonini</taxon>
        <taxon>Cirrhinus</taxon>
    </lineage>
</organism>
<evidence type="ECO:0000313" key="1">
    <source>
        <dbReference type="EMBL" id="KAK2878640.1"/>
    </source>
</evidence>
<reference evidence="1" key="1">
    <citation type="submission" date="2023-08" db="EMBL/GenBank/DDBJ databases">
        <title>Chromosome-level Genome Assembly of mud carp (Cirrhinus molitorella).</title>
        <authorList>
            <person name="Liu H."/>
        </authorList>
    </citation>
    <scope>NUCLEOTIDE SEQUENCE</scope>
    <source>
        <strain evidence="1">Prfri</strain>
        <tissue evidence="1">Muscle</tissue>
    </source>
</reference>
<evidence type="ECO:0000313" key="2">
    <source>
        <dbReference type="Proteomes" id="UP001187343"/>
    </source>
</evidence>
<dbReference type="AlphaFoldDB" id="A0AA88P759"/>
<name>A0AA88P759_9TELE</name>
<comment type="caution">
    <text evidence="1">The sequence shown here is derived from an EMBL/GenBank/DDBJ whole genome shotgun (WGS) entry which is preliminary data.</text>
</comment>
<dbReference type="Proteomes" id="UP001187343">
    <property type="component" value="Unassembled WGS sequence"/>
</dbReference>
<protein>
    <submittedName>
        <fullName evidence="1">Uncharacterized protein</fullName>
    </submittedName>
</protein>
<keyword evidence="2" id="KW-1185">Reference proteome</keyword>
<dbReference type="EMBL" id="JAUYZG010000019">
    <property type="protein sequence ID" value="KAK2878640.1"/>
    <property type="molecule type" value="Genomic_DNA"/>
</dbReference>
<proteinExistence type="predicted"/>
<gene>
    <name evidence="1" type="ORF">Q8A67_019431</name>
</gene>
<sequence length="104" mass="11244">MGVSSRESYLPVFAFPAAMSWGSQISLTCPQEIGLSTLPHLVLQGTAVSIEFSSRCPPGNVVALRGSRPPRRIPEQPAWPFPAGSPLQDIKLAAWNTLRSVSRD</sequence>
<accession>A0AA88P759</accession>